<gene>
    <name evidence="1" type="ORF">LZ495_35525</name>
</gene>
<dbReference type="AlphaFoldDB" id="A0AA41Q968"/>
<evidence type="ECO:0000313" key="2">
    <source>
        <dbReference type="Proteomes" id="UP001165378"/>
    </source>
</evidence>
<dbReference type="Proteomes" id="UP001165378">
    <property type="component" value="Unassembled WGS sequence"/>
</dbReference>
<protein>
    <submittedName>
        <fullName evidence="1">Protein-disulfide reductase DsbD N-terminal domain-containing protein</fullName>
    </submittedName>
</protein>
<reference evidence="1" key="1">
    <citation type="submission" date="2022-01" db="EMBL/GenBank/DDBJ databases">
        <title>Genome-Based Taxonomic Classification of the Phylum Actinobacteria.</title>
        <authorList>
            <person name="Gao Y."/>
        </authorList>
    </citation>
    <scope>NUCLEOTIDE SEQUENCE</scope>
    <source>
        <strain evidence="1">KLBMP 8922</strain>
    </source>
</reference>
<name>A0AA41Q968_9ACTN</name>
<proteinExistence type="predicted"/>
<accession>A0AA41Q968</accession>
<sequence>MTVTIGLKDRAATRATLVATLTPERAGFHLYSIDLPAGGIEGIGRPVSLTVRGVLAAAGPLTAESAAITLELEGTGLTLPVYPDGPVTVDLPVTVAGPGEATLLIGYAACSKSVCLPPVSQRPVSLKIS</sequence>
<dbReference type="EMBL" id="JAKFHA010000034">
    <property type="protein sequence ID" value="MCF2532497.1"/>
    <property type="molecule type" value="Genomic_DNA"/>
</dbReference>
<comment type="caution">
    <text evidence="1">The sequence shown here is derived from an EMBL/GenBank/DDBJ whole genome shotgun (WGS) entry which is preliminary data.</text>
</comment>
<evidence type="ECO:0000313" key="1">
    <source>
        <dbReference type="EMBL" id="MCF2532497.1"/>
    </source>
</evidence>
<organism evidence="1 2">
    <name type="scientific">Yinghuangia soli</name>
    <dbReference type="NCBI Taxonomy" id="2908204"/>
    <lineage>
        <taxon>Bacteria</taxon>
        <taxon>Bacillati</taxon>
        <taxon>Actinomycetota</taxon>
        <taxon>Actinomycetes</taxon>
        <taxon>Kitasatosporales</taxon>
        <taxon>Streptomycetaceae</taxon>
        <taxon>Yinghuangia</taxon>
    </lineage>
</organism>
<keyword evidence="2" id="KW-1185">Reference proteome</keyword>
<dbReference type="RefSeq" id="WP_235057273.1">
    <property type="nucleotide sequence ID" value="NZ_JAKFHA010000034.1"/>
</dbReference>